<feature type="domain" description="DUF559" evidence="1">
    <location>
        <begin position="9"/>
        <end position="113"/>
    </location>
</feature>
<gene>
    <name evidence="2" type="ORF">LOC71_15980</name>
</gene>
<dbReference type="InterPro" id="IPR011335">
    <property type="entry name" value="Restrct_endonuc-II-like"/>
</dbReference>
<evidence type="ECO:0000313" key="3">
    <source>
        <dbReference type="Proteomes" id="UP001430306"/>
    </source>
</evidence>
<dbReference type="Gene3D" id="3.40.960.10">
    <property type="entry name" value="VSR Endonuclease"/>
    <property type="match status" value="1"/>
</dbReference>
<organism evidence="2 3">
    <name type="scientific">Rhodopirellula halodulae</name>
    <dbReference type="NCBI Taxonomy" id="2894198"/>
    <lineage>
        <taxon>Bacteria</taxon>
        <taxon>Pseudomonadati</taxon>
        <taxon>Planctomycetota</taxon>
        <taxon>Planctomycetia</taxon>
        <taxon>Pirellulales</taxon>
        <taxon>Pirellulaceae</taxon>
        <taxon>Rhodopirellula</taxon>
    </lineage>
</organism>
<dbReference type="PANTHER" id="PTHR38590:SF1">
    <property type="entry name" value="BLL0828 PROTEIN"/>
    <property type="match status" value="1"/>
</dbReference>
<dbReference type="CDD" id="cd01038">
    <property type="entry name" value="Endonuclease_DUF559"/>
    <property type="match status" value="1"/>
</dbReference>
<dbReference type="RefSeq" id="WP_230274736.1">
    <property type="nucleotide sequence ID" value="NZ_JAJKFW010000025.1"/>
</dbReference>
<dbReference type="Proteomes" id="UP001430306">
    <property type="component" value="Unassembled WGS sequence"/>
</dbReference>
<sequence length="122" mass="14351">MPIRQPPQLTQNARELRTNQTKPESLVWTLLRNRRLNGHKFRRQFPIPPFIADFACIEKRLIVELDGDYHEHQEQQDMDRTAHLNREGWTVMRFCNADVLENTEAVGVAILRAMGEEWRGGE</sequence>
<proteinExistence type="predicted"/>
<dbReference type="InterPro" id="IPR007569">
    <property type="entry name" value="DUF559"/>
</dbReference>
<reference evidence="2" key="1">
    <citation type="submission" date="2021-11" db="EMBL/GenBank/DDBJ databases">
        <title>Genome sequence.</title>
        <authorList>
            <person name="Sun Q."/>
        </authorList>
    </citation>
    <scope>NUCLEOTIDE SEQUENCE</scope>
    <source>
        <strain evidence="2">JC740</strain>
    </source>
</reference>
<evidence type="ECO:0000259" key="1">
    <source>
        <dbReference type="Pfam" id="PF04480"/>
    </source>
</evidence>
<accession>A0ABS8NJR4</accession>
<dbReference type="Pfam" id="PF04480">
    <property type="entry name" value="DUF559"/>
    <property type="match status" value="1"/>
</dbReference>
<comment type="caution">
    <text evidence="2">The sequence shown here is derived from an EMBL/GenBank/DDBJ whole genome shotgun (WGS) entry which is preliminary data.</text>
</comment>
<dbReference type="PANTHER" id="PTHR38590">
    <property type="entry name" value="BLL0828 PROTEIN"/>
    <property type="match status" value="1"/>
</dbReference>
<dbReference type="SUPFAM" id="SSF52980">
    <property type="entry name" value="Restriction endonuclease-like"/>
    <property type="match status" value="1"/>
</dbReference>
<protein>
    <submittedName>
        <fullName evidence="2">DUF559 domain-containing protein</fullName>
    </submittedName>
</protein>
<name>A0ABS8NJR4_9BACT</name>
<dbReference type="InterPro" id="IPR047216">
    <property type="entry name" value="Endonuclease_DUF559_bact"/>
</dbReference>
<evidence type="ECO:0000313" key="2">
    <source>
        <dbReference type="EMBL" id="MCC9643785.1"/>
    </source>
</evidence>
<dbReference type="EMBL" id="JAJKFW010000025">
    <property type="protein sequence ID" value="MCC9643785.1"/>
    <property type="molecule type" value="Genomic_DNA"/>
</dbReference>
<keyword evidence="3" id="KW-1185">Reference proteome</keyword>